<gene>
    <name evidence="2" type="ORF">B0G62_10339</name>
</gene>
<dbReference type="Proteomes" id="UP000237381">
    <property type="component" value="Unassembled WGS sequence"/>
</dbReference>
<keyword evidence="3" id="KW-1185">Reference proteome</keyword>
<accession>A0A2S4MFR8</accession>
<sequence>MDGLRCGSVKRAGYFSKLLPDPNGIAIRARKRRPKGVRTHPFWAENRPLSGSATLTHRPPSIQPASDARYRASGIQSGPRGW</sequence>
<proteinExistence type="predicted"/>
<evidence type="ECO:0000313" key="3">
    <source>
        <dbReference type="Proteomes" id="UP000237381"/>
    </source>
</evidence>
<dbReference type="AlphaFoldDB" id="A0A2S4MFR8"/>
<evidence type="ECO:0000313" key="2">
    <source>
        <dbReference type="EMBL" id="POR53469.1"/>
    </source>
</evidence>
<reference evidence="2 3" key="1">
    <citation type="submission" date="2018-01" db="EMBL/GenBank/DDBJ databases">
        <title>Genomic Encyclopedia of Type Strains, Phase III (KMG-III): the genomes of soil and plant-associated and newly described type strains.</title>
        <authorList>
            <person name="Whitman W."/>
        </authorList>
    </citation>
    <scope>NUCLEOTIDE SEQUENCE [LARGE SCALE GENOMIC DNA]</scope>
    <source>
        <strain evidence="2 3">JCM 18070</strain>
    </source>
</reference>
<dbReference type="EMBL" id="PQGA01000003">
    <property type="protein sequence ID" value="POR53469.1"/>
    <property type="molecule type" value="Genomic_DNA"/>
</dbReference>
<organism evidence="2 3">
    <name type="scientific">Paraburkholderia eburnea</name>
    <dbReference type="NCBI Taxonomy" id="1189126"/>
    <lineage>
        <taxon>Bacteria</taxon>
        <taxon>Pseudomonadati</taxon>
        <taxon>Pseudomonadota</taxon>
        <taxon>Betaproteobacteria</taxon>
        <taxon>Burkholderiales</taxon>
        <taxon>Burkholderiaceae</taxon>
        <taxon>Paraburkholderia</taxon>
    </lineage>
</organism>
<name>A0A2S4MFR8_9BURK</name>
<evidence type="ECO:0000256" key="1">
    <source>
        <dbReference type="SAM" id="MobiDB-lite"/>
    </source>
</evidence>
<protein>
    <submittedName>
        <fullName evidence="2">Uncharacterized protein</fullName>
    </submittedName>
</protein>
<feature type="region of interest" description="Disordered" evidence="1">
    <location>
        <begin position="31"/>
        <end position="82"/>
    </location>
</feature>
<comment type="caution">
    <text evidence="2">The sequence shown here is derived from an EMBL/GenBank/DDBJ whole genome shotgun (WGS) entry which is preliminary data.</text>
</comment>